<evidence type="ECO:0000256" key="7">
    <source>
        <dbReference type="ARBA" id="ARBA00022903"/>
    </source>
</evidence>
<dbReference type="Pfam" id="PF02706">
    <property type="entry name" value="Wzz"/>
    <property type="match status" value="1"/>
</dbReference>
<keyword evidence="7" id="KW-0972">Capsule biogenesis/degradation</keyword>
<dbReference type="AlphaFoldDB" id="A0A844BFV1"/>
<dbReference type="PANTHER" id="PTHR32309:SF13">
    <property type="entry name" value="FERRIC ENTEROBACTIN TRANSPORT PROTEIN FEPE"/>
    <property type="match status" value="1"/>
</dbReference>
<keyword evidence="5" id="KW-1003">Cell membrane</keyword>
<dbReference type="InterPro" id="IPR050445">
    <property type="entry name" value="Bact_polysacc_biosynth/exp"/>
</dbReference>
<evidence type="ECO:0000256" key="8">
    <source>
        <dbReference type="ARBA" id="ARBA00022989"/>
    </source>
</evidence>
<dbReference type="InterPro" id="IPR003856">
    <property type="entry name" value="LPS_length_determ_N"/>
</dbReference>
<keyword evidence="10" id="KW-0270">Exopolysaccharide synthesis</keyword>
<dbReference type="RefSeq" id="WP_153861326.1">
    <property type="nucleotide sequence ID" value="NZ_WJQR01000002.1"/>
</dbReference>
<proteinExistence type="inferred from homology"/>
<evidence type="ECO:0000256" key="12">
    <source>
        <dbReference type="SAM" id="Phobius"/>
    </source>
</evidence>
<keyword evidence="6 12" id="KW-0812">Transmembrane</keyword>
<evidence type="ECO:0000256" key="3">
    <source>
        <dbReference type="ARBA" id="ARBA00006683"/>
    </source>
</evidence>
<evidence type="ECO:0000256" key="6">
    <source>
        <dbReference type="ARBA" id="ARBA00022692"/>
    </source>
</evidence>
<dbReference type="GO" id="GO:0004713">
    <property type="term" value="F:protein tyrosine kinase activity"/>
    <property type="evidence" value="ECO:0007669"/>
    <property type="project" value="TreeGrafter"/>
</dbReference>
<keyword evidence="9 12" id="KW-0472">Membrane</keyword>
<dbReference type="GO" id="GO:0000271">
    <property type="term" value="P:polysaccharide biosynthetic process"/>
    <property type="evidence" value="ECO:0007669"/>
    <property type="project" value="UniProtKB-KW"/>
</dbReference>
<dbReference type="EMBL" id="WJQR01000002">
    <property type="protein sequence ID" value="MRI80845.1"/>
    <property type="molecule type" value="Genomic_DNA"/>
</dbReference>
<comment type="pathway">
    <text evidence="2">Capsule biogenesis; capsule polysaccharide biosynthesis.</text>
</comment>
<comment type="subcellular location">
    <subcellularLocation>
        <location evidence="1">Cell membrane</location>
        <topology evidence="1">Multi-pass membrane protein</topology>
    </subcellularLocation>
</comment>
<sequence length="246" mass="27575">MDYENIEEDSISFYELYQYFKKWLWLIIAAMCLGATLSLVGFHFLEDEEFQSSAQLIVNQKTASETIQYNEIQTNVSLINTYRQIILGKSVLEKVAAEVNPNLTVNQLQSAITVTQTENAQTFDIIAVMESPELAQSVVQSAIRNFENTLMEIYDTDILTVYVLSAPSYEPNKIATSISKRAMIGAIIGAMLVIGILILKETLDTTVKDEKFLNQFGLVKLGELESLSEQEYLAAILDSMASKKGR</sequence>
<evidence type="ECO:0000313" key="14">
    <source>
        <dbReference type="EMBL" id="MRI80845.1"/>
    </source>
</evidence>
<comment type="function">
    <text evidence="11">Required for CpsD phosphorylation. Involved in the regulation of capsular polysaccharide biosynthesis. May be part of a complex that directs the coordinated polymerization and export to the cell surface of the capsular polysaccharide.</text>
</comment>
<dbReference type="Proteomes" id="UP000469870">
    <property type="component" value="Unassembled WGS sequence"/>
</dbReference>
<evidence type="ECO:0000256" key="2">
    <source>
        <dbReference type="ARBA" id="ARBA00005132"/>
    </source>
</evidence>
<feature type="domain" description="Polysaccharide chain length determinant N-terminal" evidence="13">
    <location>
        <begin position="9"/>
        <end position="98"/>
    </location>
</feature>
<reference evidence="14 15" key="1">
    <citation type="submission" date="2019-11" db="EMBL/GenBank/DDBJ databases">
        <title>Characterisation of Fundicoccus ignavus gen. nov. sp. nov., a novel genus of the family Aerococcaceae isolated from bulk tank milk.</title>
        <authorList>
            <person name="Siebert A."/>
            <person name="Huptas C."/>
            <person name="Wenning M."/>
            <person name="Scherer S."/>
            <person name="Doll E.V."/>
        </authorList>
    </citation>
    <scope>NUCLEOTIDE SEQUENCE [LARGE SCALE GENOMIC DNA]</scope>
    <source>
        <strain evidence="14 15">DSM 109653</strain>
    </source>
</reference>
<organism evidence="14 15">
    <name type="scientific">Fundicoccus ignavus</name>
    <dbReference type="NCBI Taxonomy" id="2664442"/>
    <lineage>
        <taxon>Bacteria</taxon>
        <taxon>Bacillati</taxon>
        <taxon>Bacillota</taxon>
        <taxon>Bacilli</taxon>
        <taxon>Lactobacillales</taxon>
        <taxon>Aerococcaceae</taxon>
        <taxon>Fundicoccus</taxon>
    </lineage>
</organism>
<gene>
    <name evidence="14" type="ORF">GIY11_02225</name>
</gene>
<feature type="transmembrane region" description="Helical" evidence="12">
    <location>
        <begin position="182"/>
        <end position="199"/>
    </location>
</feature>
<evidence type="ECO:0000259" key="13">
    <source>
        <dbReference type="Pfam" id="PF02706"/>
    </source>
</evidence>
<keyword evidence="8 12" id="KW-1133">Transmembrane helix</keyword>
<evidence type="ECO:0000256" key="11">
    <source>
        <dbReference type="ARBA" id="ARBA00045736"/>
    </source>
</evidence>
<evidence type="ECO:0000256" key="10">
    <source>
        <dbReference type="ARBA" id="ARBA00023169"/>
    </source>
</evidence>
<evidence type="ECO:0000256" key="9">
    <source>
        <dbReference type="ARBA" id="ARBA00023136"/>
    </source>
</evidence>
<comment type="caution">
    <text evidence="14">The sequence shown here is derived from an EMBL/GenBank/DDBJ whole genome shotgun (WGS) entry which is preliminary data.</text>
</comment>
<dbReference type="PANTHER" id="PTHR32309">
    <property type="entry name" value="TYROSINE-PROTEIN KINASE"/>
    <property type="match status" value="1"/>
</dbReference>
<evidence type="ECO:0000313" key="15">
    <source>
        <dbReference type="Proteomes" id="UP000469870"/>
    </source>
</evidence>
<evidence type="ECO:0000256" key="1">
    <source>
        <dbReference type="ARBA" id="ARBA00004651"/>
    </source>
</evidence>
<dbReference type="GO" id="GO:0005886">
    <property type="term" value="C:plasma membrane"/>
    <property type="evidence" value="ECO:0007669"/>
    <property type="project" value="UniProtKB-SubCell"/>
</dbReference>
<evidence type="ECO:0000256" key="4">
    <source>
        <dbReference type="ARBA" id="ARBA00020739"/>
    </source>
</evidence>
<accession>A0A844BFV1</accession>
<protein>
    <recommendedName>
        <fullName evidence="4">Capsular polysaccharide biosynthesis protein CpsC</fullName>
    </recommendedName>
</protein>
<feature type="transmembrane region" description="Helical" evidence="12">
    <location>
        <begin position="23"/>
        <end position="45"/>
    </location>
</feature>
<comment type="similarity">
    <text evidence="3">Belongs to the CpsC/CapA family.</text>
</comment>
<evidence type="ECO:0000256" key="5">
    <source>
        <dbReference type="ARBA" id="ARBA00022475"/>
    </source>
</evidence>
<name>A0A844BFV1_9LACT</name>